<organism evidence="8 9">
    <name type="scientific">Oryzias javanicus</name>
    <name type="common">Javanese ricefish</name>
    <name type="synonym">Aplocheilus javanicus</name>
    <dbReference type="NCBI Taxonomy" id="123683"/>
    <lineage>
        <taxon>Eukaryota</taxon>
        <taxon>Metazoa</taxon>
        <taxon>Chordata</taxon>
        <taxon>Craniata</taxon>
        <taxon>Vertebrata</taxon>
        <taxon>Euteleostomi</taxon>
        <taxon>Actinopterygii</taxon>
        <taxon>Neopterygii</taxon>
        <taxon>Teleostei</taxon>
        <taxon>Neoteleostei</taxon>
        <taxon>Acanthomorphata</taxon>
        <taxon>Ovalentaria</taxon>
        <taxon>Atherinomorphae</taxon>
        <taxon>Beloniformes</taxon>
        <taxon>Adrianichthyidae</taxon>
        <taxon>Oryziinae</taxon>
        <taxon>Oryzias</taxon>
    </lineage>
</organism>
<dbReference type="InterPro" id="IPR013098">
    <property type="entry name" value="Ig_I-set"/>
</dbReference>
<dbReference type="PROSITE" id="PS50853">
    <property type="entry name" value="FN3"/>
    <property type="match status" value="1"/>
</dbReference>
<dbReference type="PANTHER" id="PTHR35971">
    <property type="entry name" value="SI:DKEY-31G6.6"/>
    <property type="match status" value="1"/>
</dbReference>
<reference evidence="8 9" key="1">
    <citation type="submission" date="2018-11" db="EMBL/GenBank/DDBJ databases">
        <authorList>
            <person name="Lopez-Roques C."/>
            <person name="Donnadieu C."/>
            <person name="Bouchez O."/>
            <person name="Klopp C."/>
            <person name="Cabau C."/>
            <person name="Zahm M."/>
        </authorList>
    </citation>
    <scope>NUCLEOTIDE SEQUENCE [LARGE SCALE GENOMIC DNA]</scope>
    <source>
        <strain evidence="8">RS831</strain>
        <tissue evidence="8">Whole body</tissue>
    </source>
</reference>
<evidence type="ECO:0000256" key="4">
    <source>
        <dbReference type="ARBA" id="ARBA00023157"/>
    </source>
</evidence>
<dbReference type="SMART" id="SM00060">
    <property type="entry name" value="FN3"/>
    <property type="match status" value="1"/>
</dbReference>
<accession>A0A3S2P180</accession>
<keyword evidence="2" id="KW-0963">Cytoplasm</keyword>
<name>A0A3S2P180_ORYJA</name>
<dbReference type="Pfam" id="PF00041">
    <property type="entry name" value="fn3"/>
    <property type="match status" value="1"/>
</dbReference>
<dbReference type="Pfam" id="PF07679">
    <property type="entry name" value="I-set"/>
    <property type="match status" value="1"/>
</dbReference>
<dbReference type="CDD" id="cd00063">
    <property type="entry name" value="FN3"/>
    <property type="match status" value="1"/>
</dbReference>
<dbReference type="InterPro" id="IPR036116">
    <property type="entry name" value="FN3_sf"/>
</dbReference>
<evidence type="ECO:0000313" key="9">
    <source>
        <dbReference type="Proteomes" id="UP000283210"/>
    </source>
</evidence>
<feature type="compositionally biased region" description="Basic and acidic residues" evidence="6">
    <location>
        <begin position="320"/>
        <end position="340"/>
    </location>
</feature>
<dbReference type="Proteomes" id="UP000283210">
    <property type="component" value="Chromosome 17"/>
</dbReference>
<feature type="domain" description="Fibronectin type-III" evidence="7">
    <location>
        <begin position="197"/>
        <end position="292"/>
    </location>
</feature>
<dbReference type="SUPFAM" id="SSF49265">
    <property type="entry name" value="Fibronectin type III"/>
    <property type="match status" value="1"/>
</dbReference>
<feature type="region of interest" description="Disordered" evidence="6">
    <location>
        <begin position="296"/>
        <end position="367"/>
    </location>
</feature>
<dbReference type="EMBL" id="CM012453">
    <property type="protein sequence ID" value="RVE61723.1"/>
    <property type="molecule type" value="Genomic_DNA"/>
</dbReference>
<dbReference type="GO" id="GO:0005737">
    <property type="term" value="C:cytoplasm"/>
    <property type="evidence" value="ECO:0007669"/>
    <property type="project" value="UniProtKB-SubCell"/>
</dbReference>
<keyword evidence="9" id="KW-1185">Reference proteome</keyword>
<feature type="compositionally biased region" description="Polar residues" evidence="6">
    <location>
        <begin position="356"/>
        <end position="367"/>
    </location>
</feature>
<evidence type="ECO:0000256" key="5">
    <source>
        <dbReference type="ARBA" id="ARBA00023319"/>
    </source>
</evidence>
<dbReference type="OrthoDB" id="6107607at2759"/>
<dbReference type="Gene3D" id="2.60.40.10">
    <property type="entry name" value="Immunoglobulins"/>
    <property type="match status" value="3"/>
</dbReference>
<evidence type="ECO:0000313" key="8">
    <source>
        <dbReference type="EMBL" id="RVE61723.1"/>
    </source>
</evidence>
<comment type="subcellular location">
    <subcellularLocation>
        <location evidence="1">Cytoplasm</location>
    </subcellularLocation>
</comment>
<protein>
    <recommendedName>
        <fullName evidence="7">Fibronectin type-III domain-containing protein</fullName>
    </recommendedName>
</protein>
<dbReference type="InterPro" id="IPR052385">
    <property type="entry name" value="Obscurin/Obscurin-like_Reg"/>
</dbReference>
<dbReference type="AlphaFoldDB" id="A0A3S2P180"/>
<dbReference type="InterPro" id="IPR036179">
    <property type="entry name" value="Ig-like_dom_sf"/>
</dbReference>
<evidence type="ECO:0000256" key="2">
    <source>
        <dbReference type="ARBA" id="ARBA00022490"/>
    </source>
</evidence>
<sequence>MESCVFFHSTVKEVFIVSGLKTTDVFVGEWAVFSCQLSGRAPGKVQWWLDGTLLENCPSAEIGEGEGHVHTLTLKNLATDDSGTVTFKAGSLTSAAKLLVKDWKVNIVKGLEDRVAAVGEKVEFSAQLEEVIPAAEVAWYANGVELKPGDLWTMRADGSVYHLVLKQVPLMPQQEITFAARDALSLAKLTIITVPDPPEDPEVLSKTEVSVTLSWFTPLYDGGSPILGYRVEMRLVDSALWLPCHSEPVCNTEYLVGNLTSGSGYRFRVAAINRAGTGEPVELPLTVQLDAAKQTIDSQDTKQEKALEQPNLPSEAAEDADLHELWEASTKKRRMSREPTLDSITEQPEEDEKAQTVVSKTSESKQAISVEEEIVSGGSTLVSYLKKSSNTAVAETSETETLSTEKFFAHFQVAEQKNRAAD</sequence>
<reference evidence="8 9" key="2">
    <citation type="submission" date="2019-01" db="EMBL/GenBank/DDBJ databases">
        <title>A chromosome length genome reference of the Java medaka (oryzias javanicus).</title>
        <authorList>
            <person name="Herpin A."/>
            <person name="Takehana Y."/>
            <person name="Naruse K."/>
            <person name="Ansai S."/>
            <person name="Kawaguchi M."/>
        </authorList>
    </citation>
    <scope>NUCLEOTIDE SEQUENCE [LARGE SCALE GENOMIC DNA]</scope>
    <source>
        <strain evidence="8">RS831</strain>
        <tissue evidence="8">Whole body</tissue>
    </source>
</reference>
<evidence type="ECO:0000256" key="1">
    <source>
        <dbReference type="ARBA" id="ARBA00004496"/>
    </source>
</evidence>
<evidence type="ECO:0000259" key="7">
    <source>
        <dbReference type="PROSITE" id="PS50853"/>
    </source>
</evidence>
<evidence type="ECO:0000256" key="6">
    <source>
        <dbReference type="SAM" id="MobiDB-lite"/>
    </source>
</evidence>
<keyword evidence="5" id="KW-0393">Immunoglobulin domain</keyword>
<proteinExistence type="predicted"/>
<dbReference type="InterPro" id="IPR003961">
    <property type="entry name" value="FN3_dom"/>
</dbReference>
<dbReference type="SUPFAM" id="SSF48726">
    <property type="entry name" value="Immunoglobulin"/>
    <property type="match status" value="2"/>
</dbReference>
<gene>
    <name evidence="8" type="ORF">OJAV_G00176120</name>
</gene>
<dbReference type="FunFam" id="2.60.40.10:FF:000135">
    <property type="entry name" value="Titin a"/>
    <property type="match status" value="1"/>
</dbReference>
<dbReference type="PANTHER" id="PTHR35971:SF5">
    <property type="entry name" value="OBSCURIN LIKE CYTOSKELETAL ADAPTOR 1"/>
    <property type="match status" value="1"/>
</dbReference>
<evidence type="ECO:0000256" key="3">
    <source>
        <dbReference type="ARBA" id="ARBA00022553"/>
    </source>
</evidence>
<dbReference type="PRINTS" id="PR00014">
    <property type="entry name" value="FNTYPEIII"/>
</dbReference>
<keyword evidence="4" id="KW-1015">Disulfide bond</keyword>
<keyword evidence="3" id="KW-0597">Phosphoprotein</keyword>
<dbReference type="InterPro" id="IPR013783">
    <property type="entry name" value="Ig-like_fold"/>
</dbReference>